<dbReference type="PANTHER" id="PTHR33164">
    <property type="entry name" value="TRANSCRIPTIONAL REGULATOR, MARR FAMILY"/>
    <property type="match status" value="1"/>
</dbReference>
<dbReference type="Pfam" id="PF12802">
    <property type="entry name" value="MarR_2"/>
    <property type="match status" value="1"/>
</dbReference>
<organism evidence="2 3">
    <name type="scientific">Paraburkholderia sejongensis</name>
    <dbReference type="NCBI Taxonomy" id="2886946"/>
    <lineage>
        <taxon>Bacteria</taxon>
        <taxon>Pseudomonadati</taxon>
        <taxon>Pseudomonadota</taxon>
        <taxon>Betaproteobacteria</taxon>
        <taxon>Burkholderiales</taxon>
        <taxon>Burkholderiaceae</taxon>
        <taxon>Paraburkholderia</taxon>
    </lineage>
</organism>
<comment type="caution">
    <text evidence="2">The sequence shown here is derived from an EMBL/GenBank/DDBJ whole genome shotgun (WGS) entry which is preliminary data.</text>
</comment>
<dbReference type="SUPFAM" id="SSF46785">
    <property type="entry name" value="Winged helix' DNA-binding domain"/>
    <property type="match status" value="1"/>
</dbReference>
<evidence type="ECO:0000259" key="1">
    <source>
        <dbReference type="PROSITE" id="PS50995"/>
    </source>
</evidence>
<reference evidence="2 3" key="1">
    <citation type="submission" date="2021-11" db="EMBL/GenBank/DDBJ databases">
        <authorList>
            <person name="Oh E.-T."/>
            <person name="Kim S.-B."/>
        </authorList>
    </citation>
    <scope>NUCLEOTIDE SEQUENCE [LARGE SCALE GENOMIC DNA]</scope>
    <source>
        <strain evidence="2 3">MMS20-SJTR3</strain>
    </source>
</reference>
<sequence>MTDSDSPAAPSRLLEPQTIDDFLVLRLRRVAVAAADGPGWLYERELDISRRDLRVLGIIHDQPGMTSGALAARLNVSAVLASRTVSALADEGLVRKVRNRDDTRSIELVLSEKGQAVYARGLQLGVQFNRELASCLSDAEAHALDALLQKLEERALKLSEREKAQFMAQRKR</sequence>
<dbReference type="Proteomes" id="UP001431019">
    <property type="component" value="Unassembled WGS sequence"/>
</dbReference>
<gene>
    <name evidence="2" type="ORF">LJ656_29580</name>
</gene>
<dbReference type="EMBL" id="JAJITD010000020">
    <property type="protein sequence ID" value="MCC8396748.1"/>
    <property type="molecule type" value="Genomic_DNA"/>
</dbReference>
<dbReference type="PANTHER" id="PTHR33164:SF43">
    <property type="entry name" value="HTH-TYPE TRANSCRIPTIONAL REPRESSOR YETL"/>
    <property type="match status" value="1"/>
</dbReference>
<dbReference type="PRINTS" id="PR00598">
    <property type="entry name" value="HTHMARR"/>
</dbReference>
<name>A0ABS8K4E6_9BURK</name>
<accession>A0ABS8K4E6</accession>
<dbReference type="PROSITE" id="PS50995">
    <property type="entry name" value="HTH_MARR_2"/>
    <property type="match status" value="1"/>
</dbReference>
<dbReference type="RefSeq" id="WP_230513035.1">
    <property type="nucleotide sequence ID" value="NZ_JAJITD010000020.1"/>
</dbReference>
<dbReference type="Gene3D" id="1.10.10.10">
    <property type="entry name" value="Winged helix-like DNA-binding domain superfamily/Winged helix DNA-binding domain"/>
    <property type="match status" value="1"/>
</dbReference>
<dbReference type="InterPro" id="IPR036388">
    <property type="entry name" value="WH-like_DNA-bd_sf"/>
</dbReference>
<proteinExistence type="predicted"/>
<dbReference type="InterPro" id="IPR000835">
    <property type="entry name" value="HTH_MarR-typ"/>
</dbReference>
<evidence type="ECO:0000313" key="2">
    <source>
        <dbReference type="EMBL" id="MCC8396748.1"/>
    </source>
</evidence>
<dbReference type="InterPro" id="IPR036390">
    <property type="entry name" value="WH_DNA-bd_sf"/>
</dbReference>
<protein>
    <submittedName>
        <fullName evidence="2">MarR family transcriptional regulator</fullName>
    </submittedName>
</protein>
<evidence type="ECO:0000313" key="3">
    <source>
        <dbReference type="Proteomes" id="UP001431019"/>
    </source>
</evidence>
<dbReference type="InterPro" id="IPR039422">
    <property type="entry name" value="MarR/SlyA-like"/>
</dbReference>
<feature type="domain" description="HTH marR-type" evidence="1">
    <location>
        <begin position="20"/>
        <end position="153"/>
    </location>
</feature>
<dbReference type="SMART" id="SM00347">
    <property type="entry name" value="HTH_MARR"/>
    <property type="match status" value="1"/>
</dbReference>
<keyword evidence="3" id="KW-1185">Reference proteome</keyword>